<dbReference type="Gene3D" id="2.30.110.10">
    <property type="entry name" value="Electron Transport, Fmn-binding Protein, Chain A"/>
    <property type="match status" value="1"/>
</dbReference>
<dbReference type="InterPro" id="IPR012349">
    <property type="entry name" value="Split_barrel_FMN-bd"/>
</dbReference>
<gene>
    <name evidence="1" type="ORF">GCM10009559_54710</name>
</gene>
<proteinExistence type="predicted"/>
<accession>A0ABP3YP91</accession>
<dbReference type="Proteomes" id="UP001499967">
    <property type="component" value="Unassembled WGS sequence"/>
</dbReference>
<dbReference type="PANTHER" id="PTHR35802:SF1">
    <property type="entry name" value="PROTEASE SYNTHASE AND SPORULATION PROTEIN PAI 2"/>
    <property type="match status" value="1"/>
</dbReference>
<evidence type="ECO:0000313" key="2">
    <source>
        <dbReference type="Proteomes" id="UP001499967"/>
    </source>
</evidence>
<dbReference type="InterPro" id="IPR007396">
    <property type="entry name" value="TR_PAI2-type"/>
</dbReference>
<name>A0ABP3YP91_9PSEU</name>
<dbReference type="PIRSF" id="PIRSF010372">
    <property type="entry name" value="PaiB"/>
    <property type="match status" value="1"/>
</dbReference>
<comment type="caution">
    <text evidence="1">The sequence shown here is derived from an EMBL/GenBank/DDBJ whole genome shotgun (WGS) entry which is preliminary data.</text>
</comment>
<sequence length="229" mass="24868">MSGYECWGTRIHSRGTLGRVYIPAAFAPDDATVRALLSHPRSADLVTMTDDGLVATFLPFVYHPDEGEHGVLRGHLARNNDQWSRPAVGEALVIVHGPDAYITPNWYASKAEHGRVVPTWNYATAHVYGELRVHDDPVWLAGLVRELTELHEAGEAAPWAVDDAPEKFVDGMLRAIVGVELVISRVEAKVKMSQNRPPADVDGVIAGLEARGDAANAEAVRAARSTAVH</sequence>
<dbReference type="SUPFAM" id="SSF50475">
    <property type="entry name" value="FMN-binding split barrel"/>
    <property type="match status" value="1"/>
</dbReference>
<keyword evidence="2" id="KW-1185">Reference proteome</keyword>
<dbReference type="EMBL" id="BAAAHP010000170">
    <property type="protein sequence ID" value="GAA0896347.1"/>
    <property type="molecule type" value="Genomic_DNA"/>
</dbReference>
<protein>
    <submittedName>
        <fullName evidence="1">FMN-binding negative transcriptional regulator</fullName>
    </submittedName>
</protein>
<dbReference type="PANTHER" id="PTHR35802">
    <property type="entry name" value="PROTEASE SYNTHASE AND SPORULATION PROTEIN PAI 2"/>
    <property type="match status" value="1"/>
</dbReference>
<evidence type="ECO:0000313" key="1">
    <source>
        <dbReference type="EMBL" id="GAA0896347.1"/>
    </source>
</evidence>
<organism evidence="1 2">
    <name type="scientific">Pseudonocardia zijingensis</name>
    <dbReference type="NCBI Taxonomy" id="153376"/>
    <lineage>
        <taxon>Bacteria</taxon>
        <taxon>Bacillati</taxon>
        <taxon>Actinomycetota</taxon>
        <taxon>Actinomycetes</taxon>
        <taxon>Pseudonocardiales</taxon>
        <taxon>Pseudonocardiaceae</taxon>
        <taxon>Pseudonocardia</taxon>
    </lineage>
</organism>
<reference evidence="2" key="1">
    <citation type="journal article" date="2019" name="Int. J. Syst. Evol. Microbiol.">
        <title>The Global Catalogue of Microorganisms (GCM) 10K type strain sequencing project: providing services to taxonomists for standard genome sequencing and annotation.</title>
        <authorList>
            <consortium name="The Broad Institute Genomics Platform"/>
            <consortium name="The Broad Institute Genome Sequencing Center for Infectious Disease"/>
            <person name="Wu L."/>
            <person name="Ma J."/>
        </authorList>
    </citation>
    <scope>NUCLEOTIDE SEQUENCE [LARGE SCALE GENOMIC DNA]</scope>
    <source>
        <strain evidence="2">JCM 11117</strain>
    </source>
</reference>
<dbReference type="Pfam" id="PF04299">
    <property type="entry name" value="FMN_bind_2"/>
    <property type="match status" value="1"/>
</dbReference>